<sequence length="419" mass="45878">MYCHHCGKKRTDDAVYCSQCGRLLAAEENETASVSSESTLVVLETAAAIETRRAGTIESLSVPAGVYRGKRRGSAWAWLLPVILLLVTGASLFSYYIYQAGMNDRVVKLQLEARTSALEGKYEVAQAKLKEAAEARPAFASVQKDLEIVAMAIELSRSVAAAGKQLEEKNLEDAELTIEKAKNELHGHSEPIFLSMKEQLRGYAVKLNVLKLTAELADLNTVDELGAKLSIASQLEGEEAAAVKEQIIVKIVEISIKEADALLKKKSYSDALAITGKGLLYAKDEVKLINLEKKITDAQAAYERDEQRRLEHAMQQAAAEDLKNQTAAVEVVQIESTLDEFGDLNIEGELRNAATRPIYSISVKFIVRDAEGNEVGSGTAEATPDYVEPGESIRFTSTVYGVYIQNTTVVVDHATWYLD</sequence>
<protein>
    <recommendedName>
        <fullName evidence="3">Zinc-ribbon domain-containing protein</fullName>
    </recommendedName>
</protein>
<evidence type="ECO:0000256" key="1">
    <source>
        <dbReference type="SAM" id="Coils"/>
    </source>
</evidence>
<evidence type="ECO:0000259" key="3">
    <source>
        <dbReference type="Pfam" id="PF13240"/>
    </source>
</evidence>
<name>A0A7W5CDF9_9BACL</name>
<evidence type="ECO:0000256" key="2">
    <source>
        <dbReference type="SAM" id="Phobius"/>
    </source>
</evidence>
<evidence type="ECO:0000313" key="4">
    <source>
        <dbReference type="EMBL" id="MBB3155687.1"/>
    </source>
</evidence>
<keyword evidence="5" id="KW-1185">Reference proteome</keyword>
<dbReference type="AlphaFoldDB" id="A0A7W5CDF9"/>
<organism evidence="4 5">
    <name type="scientific">Paenibacillus endophyticus</name>
    <dbReference type="NCBI Taxonomy" id="1294268"/>
    <lineage>
        <taxon>Bacteria</taxon>
        <taxon>Bacillati</taxon>
        <taxon>Bacillota</taxon>
        <taxon>Bacilli</taxon>
        <taxon>Bacillales</taxon>
        <taxon>Paenibacillaceae</taxon>
        <taxon>Paenibacillus</taxon>
    </lineage>
</organism>
<dbReference type="NCBIfam" id="NF038353">
    <property type="entry name" value="FxLYD_dom"/>
    <property type="match status" value="1"/>
</dbReference>
<feature type="domain" description="Zinc-ribbon" evidence="3">
    <location>
        <begin position="2"/>
        <end position="22"/>
    </location>
</feature>
<keyword evidence="2" id="KW-0812">Transmembrane</keyword>
<keyword evidence="1" id="KW-0175">Coiled coil</keyword>
<dbReference type="EMBL" id="JACHXW010000027">
    <property type="protein sequence ID" value="MBB3155687.1"/>
    <property type="molecule type" value="Genomic_DNA"/>
</dbReference>
<comment type="caution">
    <text evidence="4">The sequence shown here is derived from an EMBL/GenBank/DDBJ whole genome shotgun (WGS) entry which is preliminary data.</text>
</comment>
<dbReference type="InterPro" id="IPR047676">
    <property type="entry name" value="FxLYD_dom"/>
</dbReference>
<feature type="coiled-coil region" evidence="1">
    <location>
        <begin position="281"/>
        <end position="308"/>
    </location>
</feature>
<dbReference type="Proteomes" id="UP000518605">
    <property type="component" value="Unassembled WGS sequence"/>
</dbReference>
<evidence type="ECO:0000313" key="5">
    <source>
        <dbReference type="Proteomes" id="UP000518605"/>
    </source>
</evidence>
<feature type="transmembrane region" description="Helical" evidence="2">
    <location>
        <begin position="76"/>
        <end position="98"/>
    </location>
</feature>
<dbReference type="RefSeq" id="WP_183570578.1">
    <property type="nucleotide sequence ID" value="NZ_CBCSLB010000027.1"/>
</dbReference>
<keyword evidence="2" id="KW-1133">Transmembrane helix</keyword>
<keyword evidence="2" id="KW-0472">Membrane</keyword>
<gene>
    <name evidence="4" type="ORF">FHS16_005795</name>
</gene>
<dbReference type="Pfam" id="PF13240">
    <property type="entry name" value="Zn_Ribbon_1"/>
    <property type="match status" value="1"/>
</dbReference>
<accession>A0A7W5CDF9</accession>
<proteinExistence type="predicted"/>
<reference evidence="4 5" key="1">
    <citation type="submission" date="2020-08" db="EMBL/GenBank/DDBJ databases">
        <title>Genomic Encyclopedia of Type Strains, Phase III (KMG-III): the genomes of soil and plant-associated and newly described type strains.</title>
        <authorList>
            <person name="Whitman W."/>
        </authorList>
    </citation>
    <scope>NUCLEOTIDE SEQUENCE [LARGE SCALE GENOMIC DNA]</scope>
    <source>
        <strain evidence="4 5">CECT 8234</strain>
    </source>
</reference>
<dbReference type="InterPro" id="IPR026870">
    <property type="entry name" value="Zinc_ribbon_dom"/>
</dbReference>